<dbReference type="Pfam" id="PF01471">
    <property type="entry name" value="PG_binding_1"/>
    <property type="match status" value="1"/>
</dbReference>
<dbReference type="SUPFAM" id="SSF47090">
    <property type="entry name" value="PGBD-like"/>
    <property type="match status" value="1"/>
</dbReference>
<accession>A0A369VC51</accession>
<reference evidence="2 3" key="1">
    <citation type="submission" date="2018-07" db="EMBL/GenBank/DDBJ databases">
        <title>Genome guided investigation of antibiotics producing actinomycetales strain isolated from a Macau mangrove ecosystem.</title>
        <authorList>
            <person name="Hu D."/>
        </authorList>
    </citation>
    <scope>NUCLEOTIDE SEQUENCE [LARGE SCALE GENOMIC DNA]</scope>
    <source>
        <strain evidence="2 3">2297</strain>
    </source>
</reference>
<evidence type="ECO:0000259" key="1">
    <source>
        <dbReference type="Pfam" id="PF01471"/>
    </source>
</evidence>
<dbReference type="InterPro" id="IPR036365">
    <property type="entry name" value="PGBD-like_sf"/>
</dbReference>
<sequence>MRVLTQALVGITAAVGITAGGLATGGAAVAAGGYPTCNTYKNVNGHKVPAYGQPTPSLTCNLVLNTSRSNEAVKVLQTSLNNCHNFSLAVDGYYGEKTFLAVRSIQAAYLGESHADGYYGPQTRDVMKHWGLSGCSRI</sequence>
<dbReference type="AlphaFoldDB" id="A0A369VC51"/>
<dbReference type="Proteomes" id="UP000253742">
    <property type="component" value="Unassembled WGS sequence"/>
</dbReference>
<dbReference type="EMBL" id="QQBH01000002">
    <property type="protein sequence ID" value="RDD90634.1"/>
    <property type="molecule type" value="Genomic_DNA"/>
</dbReference>
<proteinExistence type="predicted"/>
<organism evidence="2 3">
    <name type="scientific">Streptomyces parvulus</name>
    <dbReference type="NCBI Taxonomy" id="146923"/>
    <lineage>
        <taxon>Bacteria</taxon>
        <taxon>Bacillati</taxon>
        <taxon>Actinomycetota</taxon>
        <taxon>Actinomycetes</taxon>
        <taxon>Kitasatosporales</taxon>
        <taxon>Streptomycetaceae</taxon>
        <taxon>Streptomyces</taxon>
    </lineage>
</organism>
<evidence type="ECO:0000313" key="3">
    <source>
        <dbReference type="Proteomes" id="UP000253742"/>
    </source>
</evidence>
<dbReference type="OrthoDB" id="3828307at2"/>
<protein>
    <submittedName>
        <fullName evidence="2">Peptidoglycan-binding protein</fullName>
    </submittedName>
</protein>
<gene>
    <name evidence="2" type="ORF">DVZ84_02985</name>
</gene>
<name>A0A369VC51_9ACTN</name>
<feature type="domain" description="Peptidoglycan binding-like" evidence="1">
    <location>
        <begin position="70"/>
        <end position="127"/>
    </location>
</feature>
<evidence type="ECO:0000313" key="2">
    <source>
        <dbReference type="EMBL" id="RDD90634.1"/>
    </source>
</evidence>
<dbReference type="InterPro" id="IPR036366">
    <property type="entry name" value="PGBDSf"/>
</dbReference>
<dbReference type="Gene3D" id="1.10.101.10">
    <property type="entry name" value="PGBD-like superfamily/PGBD"/>
    <property type="match status" value="1"/>
</dbReference>
<dbReference type="InterPro" id="IPR002477">
    <property type="entry name" value="Peptidoglycan-bd-like"/>
</dbReference>
<comment type="caution">
    <text evidence="2">The sequence shown here is derived from an EMBL/GenBank/DDBJ whole genome shotgun (WGS) entry which is preliminary data.</text>
</comment>